<accession>A0ACC5WPV7</accession>
<comment type="caution">
    <text evidence="1">The sequence shown here is derived from an EMBL/GenBank/DDBJ whole genome shotgun (WGS) entry which is preliminary data.</text>
</comment>
<protein>
    <submittedName>
        <fullName evidence="1">Uncharacterized protein</fullName>
    </submittedName>
</protein>
<name>A0ACC5WPV7_PANGG</name>
<evidence type="ECO:0000313" key="2">
    <source>
        <dbReference type="Proteomes" id="UP000829447"/>
    </source>
</evidence>
<sequence>MKRRSKEKSQENLGSRLLTPQENERVEDLLGRRCVSQCTTVVQLFMALPHSPNTWSLQHTGVLCFEKDNPKRSYFIRLYDVKASKLVWEQELFTQFTYHRIKPFFHTFHADECQVGLNFASEEEAENFFIIVDEKISQRNKHLEKRQGKGLTLSRDSHDALPQLPPNGSGSQNLLPLGNINIQNQTPPTKSKKEKKEKEKKSKKKGSKLSKALIGAPSGFTHVGHLGMDSNSMDPDLMKLLSRAGISEADMRDSETSQLIYEVIERSGGMEAVKKELNQQDRPPPPPPGVRRTSLPPVPPGSSSAPLSSQARLGPLPPPPGGSPSTGTRSPSVRSLPPTPSGGRTGPLPPPPVAQGGRRGPLPQPQGSQVAPSARSGPLPPVPGGHSGPPPPPPGDRGGTPSSATLPRSGPLPPLPGRGSRPSPPGQQSGPQHPAASSQRAPMPPGHSGGSFPPPPGRRTGSLPQPPNDECYLLPPPTLPEDFPPSPSSDFLQLDSEDLPPPPFPSESFPPPPPTNAWHTSDVVPHPPSANSSIGGPPPPPPPPPPTPAPKLGQSGPPPPKASSGGGGRGALLDQIRTGTKLKTVTASPDPPPSAAQDTGEGIVGALMMVMQKRSKVIHSSDEGDEFDDEDDEDDEWD</sequence>
<dbReference type="Proteomes" id="UP000829447">
    <property type="component" value="Linkage Group LG8"/>
</dbReference>
<evidence type="ECO:0000313" key="1">
    <source>
        <dbReference type="EMBL" id="MCI4380809.1"/>
    </source>
</evidence>
<dbReference type="EMBL" id="CM040461">
    <property type="protein sequence ID" value="MCI4380809.1"/>
    <property type="molecule type" value="Genomic_DNA"/>
</dbReference>
<gene>
    <name evidence="1" type="ORF">PGIGA_G00244250</name>
</gene>
<organism evidence="1 2">
    <name type="scientific">Pangasianodon gigas</name>
    <name type="common">Mekong giant catfish</name>
    <name type="synonym">Pangasius gigas</name>
    <dbReference type="NCBI Taxonomy" id="30993"/>
    <lineage>
        <taxon>Eukaryota</taxon>
        <taxon>Metazoa</taxon>
        <taxon>Chordata</taxon>
        <taxon>Craniata</taxon>
        <taxon>Vertebrata</taxon>
        <taxon>Euteleostomi</taxon>
        <taxon>Actinopterygii</taxon>
        <taxon>Neopterygii</taxon>
        <taxon>Teleostei</taxon>
        <taxon>Ostariophysi</taxon>
        <taxon>Siluriformes</taxon>
        <taxon>Pangasiidae</taxon>
        <taxon>Pangasianodon</taxon>
    </lineage>
</organism>
<proteinExistence type="predicted"/>
<reference evidence="1 2" key="1">
    <citation type="journal article" date="2022" name="bioRxiv">
        <title>An ancient truncated duplication of the anti-Mullerian hormone receptor type 2 gene is a potential conserved master sex determinant in the Pangasiidae catfish family.</title>
        <authorList>
            <person name="Wen M."/>
            <person name="Pan Q."/>
            <person name="Jouanno E."/>
            <person name="Montfort J."/>
            <person name="Zahm M."/>
            <person name="Cabau C."/>
            <person name="Klopp C."/>
            <person name="Iampietro C."/>
            <person name="Roques C."/>
            <person name="Bouchez O."/>
            <person name="Castinel A."/>
            <person name="Donnadieu C."/>
            <person name="Parrinello H."/>
            <person name="Poncet C."/>
            <person name="Belmonte E."/>
            <person name="Gautier V."/>
            <person name="Avarre J.-C."/>
            <person name="Dugue R."/>
            <person name="Gustiano R."/>
            <person name="Ha T.T.T."/>
            <person name="Campet M."/>
            <person name="Sriphairoj K."/>
            <person name="Ribolli J."/>
            <person name="de Almeida F.L."/>
            <person name="Desvignes T."/>
            <person name="Postlethwait J.H."/>
            <person name="Bucao C.F."/>
            <person name="Robinson-Rechavi M."/>
            <person name="Bobe J."/>
            <person name="Herpin A."/>
            <person name="Guiguen Y."/>
        </authorList>
    </citation>
    <scope>NUCLEOTIDE SEQUENCE [LARGE SCALE GENOMIC DNA]</scope>
    <source>
        <strain evidence="1">YG-Dec2019</strain>
    </source>
</reference>
<keyword evidence="2" id="KW-1185">Reference proteome</keyword>